<dbReference type="GO" id="GO:0090589">
    <property type="term" value="F:protein-phosphocysteine-trehalose phosphotransferase system transporter activity"/>
    <property type="evidence" value="ECO:0007669"/>
    <property type="project" value="TreeGrafter"/>
</dbReference>
<evidence type="ECO:0000259" key="20">
    <source>
        <dbReference type="PROSITE" id="PS51103"/>
    </source>
</evidence>
<dbReference type="PANTHER" id="PTHR30175:SF4">
    <property type="entry name" value="PTS SYSTEM TREHALOSE-SPECIFIC EIIBC COMPONENT"/>
    <property type="match status" value="1"/>
</dbReference>
<dbReference type="Proteomes" id="UP000069912">
    <property type="component" value="Chromosome"/>
</dbReference>
<feature type="domain" description="PTS EIIB type-1" evidence="19">
    <location>
        <begin position="3"/>
        <end position="86"/>
    </location>
</feature>
<evidence type="ECO:0000256" key="16">
    <source>
        <dbReference type="SAM" id="MobiDB-lite"/>
    </source>
</evidence>
<dbReference type="PROSITE" id="PS00371">
    <property type="entry name" value="PTS_EIIA_TYPE_1_HIS"/>
    <property type="match status" value="1"/>
</dbReference>
<dbReference type="GO" id="GO:0008982">
    <property type="term" value="F:protein-N(PI)-phosphohistidine-sugar phosphotransferase activity"/>
    <property type="evidence" value="ECO:0007669"/>
    <property type="project" value="InterPro"/>
</dbReference>
<comment type="subcellular location">
    <subcellularLocation>
        <location evidence="1">Cell membrane</location>
        <topology evidence="1">Multi-pass membrane protein</topology>
    </subcellularLocation>
</comment>
<evidence type="ECO:0000313" key="22">
    <source>
        <dbReference type="EMBL" id="PKZ21142.1"/>
    </source>
</evidence>
<keyword evidence="4" id="KW-0762">Sugar transport</keyword>
<evidence type="ECO:0000256" key="4">
    <source>
        <dbReference type="ARBA" id="ARBA00022597"/>
    </source>
</evidence>
<sequence length="660" mass="69623">MDHRKVAEDVVKALGTDNIQAAAHCATRLRLVLKDEDKIDQGALDNNPGVKGTFSVNGQYQIIIGAGDVDKVYAELAQLTNAKETSTEELKAVAQDKGASNPLMDFVKVLSDIFVPVLPALVGGALLMALNNVLTAEGLFGAKSVIETYPALADLVDMVNLIASAPFAFLPVLIGFSATKRFGGNGYLGAAMGMAMVMPQLVNGYDVANVAAAGEMPFWNIFGLNVAQAGYQGSVIPVLAVAWILAQLEKFFHKKIPAAFDFTFTPMLTLIITGFLTFVLVGPIMRTVSDGLTNGLVWLYQTTGAIGLGIFGTFYSPIVITGLHQSFPAIETTLIANIAQTGGSFIFPVACMANLAQGGACFAVMLMTKDDKVKNLASASSVSAMLGITEPAIFGVNLKLRFPFFCAMIASGIASAFIGFFHVLASAMGSAGLIGFISIRSDSWGPFLIGMVLSLVLSFTFTYLYGRKKLAQPAAETAAVGASAAQEEAAVATEAESQSQEDSSSKEGSSVISIGPAASGQFIALENVNDPVFSQKMMGDGLAIDADKGTVYAPADGEITVAYDSQHAYGIKTQEGVEILIHIGIDTVNLEGQGFESLVEQGDQVSKGQELGHFDIEAIKAAGYDPTVMEIITNTADYQDIQVVKEGKITLDQEVLSIQK</sequence>
<feature type="transmembrane region" description="Helical" evidence="17">
    <location>
        <begin position="305"/>
        <end position="324"/>
    </location>
</feature>
<dbReference type="InterPro" id="IPR050558">
    <property type="entry name" value="PTS_Sugar-Specific_Components"/>
</dbReference>
<keyword evidence="10 17" id="KW-0472">Membrane</keyword>
<comment type="function">
    <text evidence="12">The phosphoenolpyruvate-dependent sugar phosphotransferase system (sugar PTS), a major carbohydrate active transport system, catalyzes the phosphorylation of incoming sugar substrates concomitantly with their translocation across the cell membrane. This system is involved in sucrose transport.</text>
</comment>
<evidence type="ECO:0000256" key="7">
    <source>
        <dbReference type="ARBA" id="ARBA00022692"/>
    </source>
</evidence>
<evidence type="ECO:0000256" key="8">
    <source>
        <dbReference type="ARBA" id="ARBA00022777"/>
    </source>
</evidence>
<reference evidence="23" key="2">
    <citation type="submission" date="2016-01" db="EMBL/GenBank/DDBJ databases">
        <title>Six Aerococcus type strain genome sequencing and assembly using PacBio and Illumina Hiseq.</title>
        <authorList>
            <person name="Carkaci D."/>
            <person name="Dargis R."/>
            <person name="Nielsen X.C."/>
            <person name="Skovgaard O."/>
            <person name="Fuursted K."/>
            <person name="Christensen J.J."/>
        </authorList>
    </citation>
    <scope>NUCLEOTIDE SEQUENCE [LARGE SCALE GENOMIC DNA]</scope>
    <source>
        <strain evidence="23">CCUG43001</strain>
    </source>
</reference>
<evidence type="ECO:0000256" key="17">
    <source>
        <dbReference type="SAM" id="Phobius"/>
    </source>
</evidence>
<dbReference type="EMBL" id="PKGY01000004">
    <property type="protein sequence ID" value="PKZ21142.1"/>
    <property type="molecule type" value="Genomic_DNA"/>
</dbReference>
<feature type="transmembrane region" description="Helical" evidence="17">
    <location>
        <begin position="379"/>
        <end position="398"/>
    </location>
</feature>
<feature type="transmembrane region" description="Helical" evidence="17">
    <location>
        <begin position="109"/>
        <end position="130"/>
    </location>
</feature>
<dbReference type="InterPro" id="IPR013013">
    <property type="entry name" value="PTS_EIIC_1"/>
</dbReference>
<dbReference type="Gene3D" id="2.70.70.10">
    <property type="entry name" value="Glucose Permease (Domain IIA)"/>
    <property type="match status" value="1"/>
</dbReference>
<dbReference type="GO" id="GO:0015771">
    <property type="term" value="P:trehalose transport"/>
    <property type="evidence" value="ECO:0007669"/>
    <property type="project" value="TreeGrafter"/>
</dbReference>
<dbReference type="Pfam" id="PF00358">
    <property type="entry name" value="PTS_EIIA_1"/>
    <property type="match status" value="1"/>
</dbReference>
<dbReference type="PROSITE" id="PS51098">
    <property type="entry name" value="PTS_EIIB_TYPE_1"/>
    <property type="match status" value="1"/>
</dbReference>
<feature type="coiled-coil region" evidence="15">
    <location>
        <begin position="69"/>
        <end position="96"/>
    </location>
</feature>
<dbReference type="InterPro" id="IPR001127">
    <property type="entry name" value="PTS_EIIA_1_perm"/>
</dbReference>
<gene>
    <name evidence="21" type="ORF">AWM72_03615</name>
    <name evidence="22" type="ORF">CYJ28_08115</name>
</gene>
<evidence type="ECO:0000256" key="9">
    <source>
        <dbReference type="ARBA" id="ARBA00022989"/>
    </source>
</evidence>
<evidence type="ECO:0000256" key="1">
    <source>
        <dbReference type="ARBA" id="ARBA00004651"/>
    </source>
</evidence>
<organism evidence="21 23">
    <name type="scientific">Aerococcus sanguinicola</name>
    <dbReference type="NCBI Taxonomy" id="119206"/>
    <lineage>
        <taxon>Bacteria</taxon>
        <taxon>Bacillati</taxon>
        <taxon>Bacillota</taxon>
        <taxon>Bacilli</taxon>
        <taxon>Lactobacillales</taxon>
        <taxon>Aerococcaceae</taxon>
        <taxon>Aerococcus</taxon>
    </lineage>
</organism>
<dbReference type="EC" id="2.7.1.211" evidence="11"/>
<dbReference type="EMBL" id="CP014160">
    <property type="protein sequence ID" value="AMB93907.1"/>
    <property type="molecule type" value="Genomic_DNA"/>
</dbReference>
<feature type="domain" description="PTS EIIC type-1" evidence="20">
    <location>
        <begin position="108"/>
        <end position="477"/>
    </location>
</feature>
<feature type="domain" description="PTS EIIA type-1" evidence="18">
    <location>
        <begin position="530"/>
        <end position="634"/>
    </location>
</feature>
<dbReference type="InterPro" id="IPR010973">
    <property type="entry name" value="PTS_IIBC_sucr"/>
</dbReference>
<feature type="transmembrane region" description="Helical" evidence="17">
    <location>
        <begin position="185"/>
        <end position="202"/>
    </location>
</feature>
<keyword evidence="8" id="KW-0418">Kinase</keyword>
<dbReference type="AlphaFoldDB" id="A0A0X8FCB9"/>
<keyword evidence="15" id="KW-0175">Coiled coil</keyword>
<evidence type="ECO:0000313" key="21">
    <source>
        <dbReference type="EMBL" id="AMB93907.1"/>
    </source>
</evidence>
<feature type="transmembrane region" description="Helical" evidence="17">
    <location>
        <begin position="444"/>
        <end position="465"/>
    </location>
</feature>
<dbReference type="GO" id="GO:0005886">
    <property type="term" value="C:plasma membrane"/>
    <property type="evidence" value="ECO:0007669"/>
    <property type="project" value="UniProtKB-SubCell"/>
</dbReference>
<keyword evidence="3" id="KW-1003">Cell membrane</keyword>
<dbReference type="InterPro" id="IPR001996">
    <property type="entry name" value="PTS_IIB_1"/>
</dbReference>
<evidence type="ECO:0000313" key="24">
    <source>
        <dbReference type="Proteomes" id="UP000234239"/>
    </source>
</evidence>
<feature type="transmembrane region" description="Helical" evidence="17">
    <location>
        <begin position="405"/>
        <end position="438"/>
    </location>
</feature>
<dbReference type="FunFam" id="2.70.70.10:FF:000001">
    <property type="entry name" value="PTS system glucose-specific IIA component"/>
    <property type="match status" value="1"/>
</dbReference>
<dbReference type="OrthoDB" id="9769191at2"/>
<reference evidence="21 23" key="1">
    <citation type="journal article" date="2016" name="Genome Announc.">
        <title>Complete Genome Sequences of Aerococcus christensenii CCUG 28831T, Aerococcus sanguinicola CCUG 43001T, Aerococcus urinae CCUG 36881T, Aerococcus urinaeequi CCUG 28094T, Aerococcus urinaehominis CCUG 42038 BT, and Aerococcus viridans CCUG 4311T.</title>
        <authorList>
            <person name="Carkaci D."/>
            <person name="Dargis R."/>
            <person name="Nielsen X.C."/>
            <person name="Skovgaard O."/>
            <person name="Fuursted K."/>
            <person name="Christensen J.J."/>
        </authorList>
    </citation>
    <scope>NUCLEOTIDE SEQUENCE [LARGE SCALE GENOMIC DNA]</scope>
    <source>
        <strain evidence="21 23">CCUG43001</strain>
    </source>
</reference>
<dbReference type="PROSITE" id="PS01035">
    <property type="entry name" value="PTS_EIIB_TYPE_1_CYS"/>
    <property type="match status" value="1"/>
</dbReference>
<dbReference type="Pfam" id="PF02378">
    <property type="entry name" value="PTS_EIIC"/>
    <property type="match status" value="1"/>
</dbReference>
<evidence type="ECO:0000259" key="18">
    <source>
        <dbReference type="PROSITE" id="PS51093"/>
    </source>
</evidence>
<evidence type="ECO:0000256" key="10">
    <source>
        <dbReference type="ARBA" id="ARBA00023136"/>
    </source>
</evidence>
<dbReference type="PANTHER" id="PTHR30175">
    <property type="entry name" value="PHOSPHOTRANSFERASE SYSTEM TRANSPORT PROTEIN"/>
    <property type="match status" value="1"/>
</dbReference>
<dbReference type="PROSITE" id="PS51093">
    <property type="entry name" value="PTS_EIIA_TYPE_1"/>
    <property type="match status" value="1"/>
</dbReference>
<dbReference type="SUPFAM" id="SSF51261">
    <property type="entry name" value="Duplicated hybrid motif"/>
    <property type="match status" value="1"/>
</dbReference>
<feature type="transmembrane region" description="Helical" evidence="17">
    <location>
        <begin position="345"/>
        <end position="367"/>
    </location>
</feature>
<protein>
    <recommendedName>
        <fullName evidence="11">protein-N(pi)-phosphohistidine--sucrose phosphotransferase</fullName>
        <ecNumber evidence="11">2.7.1.211</ecNumber>
    </recommendedName>
</protein>
<dbReference type="Proteomes" id="UP000234239">
    <property type="component" value="Unassembled WGS sequence"/>
</dbReference>
<feature type="transmembrane region" description="Helical" evidence="17">
    <location>
        <begin position="258"/>
        <end position="285"/>
    </location>
</feature>
<dbReference type="RefSeq" id="WP_067973294.1">
    <property type="nucleotide sequence ID" value="NZ_CAJHKM010000005.1"/>
</dbReference>
<dbReference type="InterPro" id="IPR018113">
    <property type="entry name" value="PTrfase_EIIB_Cys"/>
</dbReference>
<dbReference type="InterPro" id="IPR011055">
    <property type="entry name" value="Dup_hybrid_motif"/>
</dbReference>
<dbReference type="PROSITE" id="PS51103">
    <property type="entry name" value="PTS_EIIC_TYPE_1"/>
    <property type="match status" value="1"/>
</dbReference>
<keyword evidence="9 17" id="KW-1133">Transmembrane helix</keyword>
<evidence type="ECO:0000256" key="3">
    <source>
        <dbReference type="ARBA" id="ARBA00022475"/>
    </source>
</evidence>
<evidence type="ECO:0000313" key="23">
    <source>
        <dbReference type="Proteomes" id="UP000069912"/>
    </source>
</evidence>
<keyword evidence="5" id="KW-0808">Transferase</keyword>
<name>A0A0X8FCB9_9LACT</name>
<accession>A0A0X8FCB9</accession>
<evidence type="ECO:0000256" key="6">
    <source>
        <dbReference type="ARBA" id="ARBA00022683"/>
    </source>
</evidence>
<dbReference type="NCBIfam" id="TIGR01996">
    <property type="entry name" value="PTS-II-BC-sucr"/>
    <property type="match status" value="1"/>
</dbReference>
<evidence type="ECO:0000256" key="2">
    <source>
        <dbReference type="ARBA" id="ARBA00022448"/>
    </source>
</evidence>
<dbReference type="Gene3D" id="3.30.1360.60">
    <property type="entry name" value="Glucose permease domain IIB"/>
    <property type="match status" value="1"/>
</dbReference>
<evidence type="ECO:0000256" key="12">
    <source>
        <dbReference type="ARBA" id="ARBA00045139"/>
    </source>
</evidence>
<evidence type="ECO:0000256" key="5">
    <source>
        <dbReference type="ARBA" id="ARBA00022679"/>
    </source>
</evidence>
<dbReference type="Pfam" id="PF00367">
    <property type="entry name" value="PTS_EIIB"/>
    <property type="match status" value="1"/>
</dbReference>
<dbReference type="NCBIfam" id="TIGR00830">
    <property type="entry name" value="PTBA"/>
    <property type="match status" value="1"/>
</dbReference>
<dbReference type="SUPFAM" id="SSF55604">
    <property type="entry name" value="Glucose permease domain IIB"/>
    <property type="match status" value="1"/>
</dbReference>
<dbReference type="KEGG" id="asan:AWM72_03615"/>
<dbReference type="GO" id="GO:0009401">
    <property type="term" value="P:phosphoenolpyruvate-dependent sugar phosphotransferase system"/>
    <property type="evidence" value="ECO:0007669"/>
    <property type="project" value="UniProtKB-KW"/>
</dbReference>
<dbReference type="InterPro" id="IPR003352">
    <property type="entry name" value="PTS_EIIC"/>
</dbReference>
<keyword evidence="7 17" id="KW-0812">Transmembrane</keyword>
<keyword evidence="2" id="KW-0813">Transport</keyword>
<feature type="active site" description="Phosphocysteine intermediate; for EIIB activity" evidence="14">
    <location>
        <position position="25"/>
    </location>
</feature>
<dbReference type="CDD" id="cd00212">
    <property type="entry name" value="PTS_IIB_glc"/>
    <property type="match status" value="1"/>
</dbReference>
<evidence type="ECO:0000256" key="13">
    <source>
        <dbReference type="ARBA" id="ARBA00048931"/>
    </source>
</evidence>
<evidence type="ECO:0000259" key="19">
    <source>
        <dbReference type="PROSITE" id="PS51098"/>
    </source>
</evidence>
<feature type="transmembrane region" description="Helical" evidence="17">
    <location>
        <begin position="222"/>
        <end position="246"/>
    </location>
</feature>
<proteinExistence type="predicted"/>
<reference evidence="22 24" key="3">
    <citation type="submission" date="2017-12" db="EMBL/GenBank/DDBJ databases">
        <title>Phylogenetic diversity of female urinary microbiome.</title>
        <authorList>
            <person name="Thomas-White K."/>
            <person name="Wolfe A.J."/>
        </authorList>
    </citation>
    <scope>NUCLEOTIDE SEQUENCE [LARGE SCALE GENOMIC DNA]</scope>
    <source>
        <strain evidence="22 24">UMB0139</strain>
    </source>
</reference>
<feature type="transmembrane region" description="Helical" evidence="17">
    <location>
        <begin position="158"/>
        <end position="178"/>
    </location>
</feature>
<dbReference type="GO" id="GO:0016301">
    <property type="term" value="F:kinase activity"/>
    <property type="evidence" value="ECO:0007669"/>
    <property type="project" value="UniProtKB-KW"/>
</dbReference>
<comment type="catalytic activity">
    <reaction evidence="13">
        <text>N(pros)-phospho-L-histidyl-[protein](out) + sucrose = sucrose 6(G)-phosphate(in) + L-histidyl-[protein]</text>
        <dbReference type="Rhea" id="RHEA:49236"/>
        <dbReference type="Rhea" id="RHEA-COMP:9745"/>
        <dbReference type="Rhea" id="RHEA-COMP:9746"/>
        <dbReference type="ChEBI" id="CHEBI:17992"/>
        <dbReference type="ChEBI" id="CHEBI:29979"/>
        <dbReference type="ChEBI" id="CHEBI:64837"/>
        <dbReference type="ChEBI" id="CHEBI:91002"/>
        <dbReference type="EC" id="2.7.1.211"/>
    </reaction>
</comment>
<evidence type="ECO:0000256" key="15">
    <source>
        <dbReference type="SAM" id="Coils"/>
    </source>
</evidence>
<keyword evidence="23" id="KW-1185">Reference proteome</keyword>
<feature type="region of interest" description="Disordered" evidence="16">
    <location>
        <begin position="491"/>
        <end position="510"/>
    </location>
</feature>
<dbReference type="GeneID" id="92903158"/>
<evidence type="ECO:0000256" key="14">
    <source>
        <dbReference type="PROSITE-ProRule" id="PRU00421"/>
    </source>
</evidence>
<evidence type="ECO:0000256" key="11">
    <source>
        <dbReference type="ARBA" id="ARBA00044053"/>
    </source>
</evidence>
<dbReference type="NCBIfam" id="TIGR00826">
    <property type="entry name" value="EIIB_glc"/>
    <property type="match status" value="1"/>
</dbReference>
<keyword evidence="6" id="KW-0598">Phosphotransferase system</keyword>
<dbReference type="InterPro" id="IPR036878">
    <property type="entry name" value="Glu_permease_IIB"/>
</dbReference>